<dbReference type="PANTHER" id="PTHR43310:SF1">
    <property type="entry name" value="SULFATE TRANSPORTER YBAR-RELATED"/>
    <property type="match status" value="1"/>
</dbReference>
<dbReference type="Pfam" id="PF01740">
    <property type="entry name" value="STAS"/>
    <property type="match status" value="1"/>
</dbReference>
<dbReference type="PROSITE" id="PS50801">
    <property type="entry name" value="STAS"/>
    <property type="match status" value="1"/>
</dbReference>
<dbReference type="InterPro" id="IPR052706">
    <property type="entry name" value="Membrane-Transporter-like"/>
</dbReference>
<proteinExistence type="predicted"/>
<feature type="transmembrane region" description="Helical" evidence="6">
    <location>
        <begin position="185"/>
        <end position="204"/>
    </location>
</feature>
<feature type="transmembrane region" description="Helical" evidence="6">
    <location>
        <begin position="96"/>
        <end position="120"/>
    </location>
</feature>
<feature type="transmembrane region" description="Helical" evidence="6">
    <location>
        <begin position="394"/>
        <end position="425"/>
    </location>
</feature>
<feature type="transmembrane region" description="Helical" evidence="6">
    <location>
        <begin position="69"/>
        <end position="89"/>
    </location>
</feature>
<feature type="chain" id="PRO_5001609126" evidence="7">
    <location>
        <begin position="17"/>
        <end position="613"/>
    </location>
</feature>
<feature type="transmembrane region" description="Helical" evidence="6">
    <location>
        <begin position="347"/>
        <end position="373"/>
    </location>
</feature>
<evidence type="ECO:0000256" key="6">
    <source>
        <dbReference type="SAM" id="Phobius"/>
    </source>
</evidence>
<reference evidence="9" key="1">
    <citation type="submission" date="2014-05" db="EMBL/GenBank/DDBJ databases">
        <title>The transcriptome of the halophilic microalga Tetraselmis sp. GSL018 isolated from the Great Salt Lake, Utah.</title>
        <authorList>
            <person name="Jinkerson R.E."/>
            <person name="D'Adamo S."/>
            <person name="Posewitz M.C."/>
        </authorList>
    </citation>
    <scope>NUCLEOTIDE SEQUENCE</scope>
    <source>
        <strain evidence="9">GSL018</strain>
    </source>
</reference>
<dbReference type="InterPro" id="IPR002645">
    <property type="entry name" value="STAS_dom"/>
</dbReference>
<evidence type="ECO:0000256" key="7">
    <source>
        <dbReference type="SAM" id="SignalP"/>
    </source>
</evidence>
<comment type="subcellular location">
    <subcellularLocation>
        <location evidence="1">Membrane</location>
        <topology evidence="1">Multi-pass membrane protein</topology>
    </subcellularLocation>
</comment>
<evidence type="ECO:0000313" key="9">
    <source>
        <dbReference type="EMBL" id="JAC60575.1"/>
    </source>
</evidence>
<evidence type="ECO:0000259" key="8">
    <source>
        <dbReference type="PROSITE" id="PS50801"/>
    </source>
</evidence>
<keyword evidence="2 6" id="KW-0812">Transmembrane</keyword>
<dbReference type="PANTHER" id="PTHR43310">
    <property type="entry name" value="SULFATE TRANSPORTER YBAR-RELATED"/>
    <property type="match status" value="1"/>
</dbReference>
<name>A0A061QQ63_9CHLO</name>
<evidence type="ECO:0000256" key="5">
    <source>
        <dbReference type="SAM" id="MobiDB-lite"/>
    </source>
</evidence>
<feature type="domain" description="STAS" evidence="8">
    <location>
        <begin position="442"/>
        <end position="527"/>
    </location>
</feature>
<accession>A0A061QQ63</accession>
<evidence type="ECO:0000256" key="1">
    <source>
        <dbReference type="ARBA" id="ARBA00004141"/>
    </source>
</evidence>
<dbReference type="SUPFAM" id="SSF52091">
    <property type="entry name" value="SpoIIaa-like"/>
    <property type="match status" value="1"/>
</dbReference>
<dbReference type="AlphaFoldDB" id="A0A061QQ63"/>
<dbReference type="InterPro" id="IPR036513">
    <property type="entry name" value="STAS_dom_sf"/>
</dbReference>
<evidence type="ECO:0000256" key="3">
    <source>
        <dbReference type="ARBA" id="ARBA00022989"/>
    </source>
</evidence>
<sequence length="613" mass="66155">MAGLVVGLAVVPEAIAFALVAGIPPQTGVDTTLITSIVVGIFGDRPGLCNGASGAIAVVVVELVREYSIIYMGYCVILAGLICVVFAFLRMSKLVVYISASTMIGFVNGLAIIIFCAQFSGFKDKDQTPDPAAEPGRRLLAAFDVFVDGVPWIDPTTAGWMMLEIAIVMATMVGMGYIPFKWVKVIPGSLVGILLATAAEWAIVRPAGFSTRTIGDIGEMTGALPIPLWQRDYSPQELPPLDGKTLGIVMPAGSLAAVALIEQLMTMELVNTMTKSDGNSHREAFGLGVGNIVAGCFGGMGGNAMIGQSVIQVRSGGTHRISNIVVGAVVLIISVAAFPFVNRIPQAAFIGMMWMIVYYTFEWNTFTLVWHAVAPMRTREKNNMFQKIKRVDVLVVLVVTIVTIFTNLAIAVGFGVAINLIAFAWDSSSKVRVTGTRDVESIDPSSGDIQTTRIYEIEGPLFFASARKFKKLFSITDDPDDVELHCTNMQVMDYSALEAISFVASEYAAIGKRLHLRFLKESTHRELAKGRGMLKDLASWRVFHEAGEQEVDMDDINLDHMQVIGEAKQKHYDQTASPAGKGSCSPPRRSREGAGEMGRAPSAPPVFRGENQA</sequence>
<dbReference type="CDD" id="cd07042">
    <property type="entry name" value="STAS_SulP_like_sulfate_transporter"/>
    <property type="match status" value="1"/>
</dbReference>
<dbReference type="Gene3D" id="3.30.750.24">
    <property type="entry name" value="STAS domain"/>
    <property type="match status" value="1"/>
</dbReference>
<dbReference type="GO" id="GO:0016020">
    <property type="term" value="C:membrane"/>
    <property type="evidence" value="ECO:0007669"/>
    <property type="project" value="UniProtKB-SubCell"/>
</dbReference>
<protein>
    <submittedName>
        <fullName evidence="9">Sulfate permease</fullName>
    </submittedName>
</protein>
<feature type="region of interest" description="Disordered" evidence="5">
    <location>
        <begin position="569"/>
        <end position="613"/>
    </location>
</feature>
<evidence type="ECO:0000256" key="4">
    <source>
        <dbReference type="ARBA" id="ARBA00023136"/>
    </source>
</evidence>
<organism evidence="9">
    <name type="scientific">Tetraselmis sp. GSL018</name>
    <dbReference type="NCBI Taxonomy" id="582737"/>
    <lineage>
        <taxon>Eukaryota</taxon>
        <taxon>Viridiplantae</taxon>
        <taxon>Chlorophyta</taxon>
        <taxon>core chlorophytes</taxon>
        <taxon>Chlorodendrophyceae</taxon>
        <taxon>Chlorodendrales</taxon>
        <taxon>Chlorodendraceae</taxon>
        <taxon>Tetraselmis</taxon>
    </lineage>
</organism>
<dbReference type="EMBL" id="GBEZ01026652">
    <property type="protein sequence ID" value="JAC60575.1"/>
    <property type="molecule type" value="Transcribed_RNA"/>
</dbReference>
<dbReference type="InterPro" id="IPR011547">
    <property type="entry name" value="SLC26A/SulP_dom"/>
</dbReference>
<evidence type="ECO:0000256" key="2">
    <source>
        <dbReference type="ARBA" id="ARBA00022692"/>
    </source>
</evidence>
<keyword evidence="7" id="KW-0732">Signal</keyword>
<feature type="transmembrane region" description="Helical" evidence="6">
    <location>
        <begin position="158"/>
        <end position="178"/>
    </location>
</feature>
<feature type="signal peptide" evidence="7">
    <location>
        <begin position="1"/>
        <end position="16"/>
    </location>
</feature>
<feature type="transmembrane region" description="Helical" evidence="6">
    <location>
        <begin position="321"/>
        <end position="341"/>
    </location>
</feature>
<gene>
    <name evidence="9" type="ORF">TSPGSL018_28641</name>
</gene>
<keyword evidence="4 6" id="KW-0472">Membrane</keyword>
<dbReference type="Pfam" id="PF00916">
    <property type="entry name" value="Sulfate_transp"/>
    <property type="match status" value="1"/>
</dbReference>
<keyword evidence="3 6" id="KW-1133">Transmembrane helix</keyword>